<dbReference type="EMBL" id="PFAR01000002">
    <property type="protein sequence ID" value="PIR93532.1"/>
    <property type="molecule type" value="Genomic_DNA"/>
</dbReference>
<dbReference type="InterPro" id="IPR000601">
    <property type="entry name" value="PKD_dom"/>
</dbReference>
<evidence type="ECO:0000313" key="3">
    <source>
        <dbReference type="EMBL" id="PIR93532.1"/>
    </source>
</evidence>
<dbReference type="SUPFAM" id="SSF74853">
    <property type="entry name" value="Lamin A/C globular tail domain"/>
    <property type="match status" value="1"/>
</dbReference>
<reference evidence="4" key="1">
    <citation type="submission" date="2017-09" db="EMBL/GenBank/DDBJ databases">
        <title>Depth-based differentiation of microbial function through sediment-hosted aquifers and enrichment of novel symbionts in the deep terrestrial subsurface.</title>
        <authorList>
            <person name="Probst A.J."/>
            <person name="Ladd B."/>
            <person name="Jarett J.K."/>
            <person name="Geller-Mcgrath D.E."/>
            <person name="Sieber C.M.K."/>
            <person name="Emerson J.B."/>
            <person name="Anantharaman K."/>
            <person name="Thomas B.C."/>
            <person name="Malmstrom R."/>
            <person name="Stieglmeier M."/>
            <person name="Klingl A."/>
            <person name="Woyke T."/>
            <person name="Ryan C.M."/>
            <person name="Banfield J.F."/>
        </authorList>
    </citation>
    <scope>NUCLEOTIDE SEQUENCE [LARGE SCALE GENOMIC DNA]</scope>
</reference>
<dbReference type="InterPro" id="IPR035986">
    <property type="entry name" value="PKD_dom_sf"/>
</dbReference>
<evidence type="ECO:0000313" key="4">
    <source>
        <dbReference type="Proteomes" id="UP000228626"/>
    </source>
</evidence>
<dbReference type="CDD" id="cd00146">
    <property type="entry name" value="PKD"/>
    <property type="match status" value="1"/>
</dbReference>
<dbReference type="InterPro" id="IPR036415">
    <property type="entry name" value="Lamin_tail_dom_sf"/>
</dbReference>
<dbReference type="Pfam" id="PF00932">
    <property type="entry name" value="LTD"/>
    <property type="match status" value="1"/>
</dbReference>
<proteinExistence type="predicted"/>
<feature type="non-terminal residue" evidence="3">
    <location>
        <position position="440"/>
    </location>
</feature>
<evidence type="ECO:0008006" key="5">
    <source>
        <dbReference type="Google" id="ProtNLM"/>
    </source>
</evidence>
<accession>A0A2H0V386</accession>
<dbReference type="Gene3D" id="2.60.40.1260">
    <property type="entry name" value="Lamin Tail domain"/>
    <property type="match status" value="1"/>
</dbReference>
<dbReference type="Gene3D" id="2.40.50.140">
    <property type="entry name" value="Nucleic acid-binding proteins"/>
    <property type="match status" value="1"/>
</dbReference>
<dbReference type="Proteomes" id="UP000228626">
    <property type="component" value="Unassembled WGS sequence"/>
</dbReference>
<dbReference type="InterPro" id="IPR012340">
    <property type="entry name" value="NA-bd_OB-fold"/>
</dbReference>
<dbReference type="InterPro" id="IPR001322">
    <property type="entry name" value="Lamin_tail_dom"/>
</dbReference>
<feature type="domain" description="LTD" evidence="2">
    <location>
        <begin position="87"/>
        <end position="198"/>
    </location>
</feature>
<dbReference type="PROSITE" id="PS51841">
    <property type="entry name" value="LTD"/>
    <property type="match status" value="1"/>
</dbReference>
<dbReference type="AlphaFoldDB" id="A0A2H0V386"/>
<protein>
    <recommendedName>
        <fullName evidence="5">PKD domain-containing protein</fullName>
    </recommendedName>
</protein>
<dbReference type="Gene3D" id="2.60.40.10">
    <property type="entry name" value="Immunoglobulins"/>
    <property type="match status" value="1"/>
</dbReference>
<dbReference type="SMART" id="SM00089">
    <property type="entry name" value="PKD"/>
    <property type="match status" value="1"/>
</dbReference>
<comment type="caution">
    <text evidence="3">The sequence shown here is derived from an EMBL/GenBank/DDBJ whole genome shotgun (WGS) entry which is preliminary data.</text>
</comment>
<dbReference type="InterPro" id="IPR013783">
    <property type="entry name" value="Ig-like_fold"/>
</dbReference>
<dbReference type="PROSITE" id="PS50093">
    <property type="entry name" value="PKD"/>
    <property type="match status" value="1"/>
</dbReference>
<feature type="domain" description="PKD" evidence="1">
    <location>
        <begin position="1"/>
        <end position="69"/>
    </location>
</feature>
<evidence type="ECO:0000259" key="1">
    <source>
        <dbReference type="PROSITE" id="PS50093"/>
    </source>
</evidence>
<feature type="non-terminal residue" evidence="3">
    <location>
        <position position="1"/>
    </location>
</feature>
<sequence length="440" mass="48155">LADFSFSGEQVVGQIISFDSSDTVDEDGDKLNYLWDFGTGNLNSSSTEPNPIFIYFTPGMKQVKLIVSDGENKAEVEKIINIVSAPTSPPAPLLSKERGAADKVIIFEFMPNPEGPDESEWIELKNIGSSTVNLINWQLDDEEGGSEPYVIKKDIFINPQESKIFEREETKIALNNTVDSVRLFNNLGELADEYSYSKTKEGVSFKRQGNSWLTAENIASVASASTSAKTTVSAGSKKYQPAVETTLEKIREFEPGDKVKVVGTVAVLPGVFSSQYFYIVGSPGVQVYSSKKLFPNLQIGDQIEINGELSETYGELRLKIAAAEDIKKIATSTPPEPVMTECDKIGENMEAQLVRVKGEVVDKQGSIIWLDDGNSEIEVYIKTGVKINKANINEGDNITVIGIVSQKDDSYRVMPRSQADIIFAGANREGEVLGEVSVSD</sequence>
<name>A0A2H0V386_9BACT</name>
<organism evidence="3 4">
    <name type="scientific">Candidatus Falkowbacteria bacterium CG10_big_fil_rev_8_21_14_0_10_43_10</name>
    <dbReference type="NCBI Taxonomy" id="1974567"/>
    <lineage>
        <taxon>Bacteria</taxon>
        <taxon>Candidatus Falkowiibacteriota</taxon>
    </lineage>
</organism>
<dbReference type="InterPro" id="IPR022409">
    <property type="entry name" value="PKD/Chitinase_dom"/>
</dbReference>
<dbReference type="Pfam" id="PF18911">
    <property type="entry name" value="PKD_4"/>
    <property type="match status" value="1"/>
</dbReference>
<gene>
    <name evidence="3" type="ORF">COT99_00175</name>
</gene>
<dbReference type="SUPFAM" id="SSF49299">
    <property type="entry name" value="PKD domain"/>
    <property type="match status" value="1"/>
</dbReference>
<evidence type="ECO:0000259" key="2">
    <source>
        <dbReference type="PROSITE" id="PS51841"/>
    </source>
</evidence>